<gene>
    <name evidence="1" type="ORF">MSG28_015432</name>
</gene>
<sequence>MAAYGYFTLLLCLTSNVWAQRTPTISHITQEQIRDIGSQVDLDCSVHYGQDYPVLWLKYDRQKTTEALPLSTNSGLIIRDSRFSLRFDAASATYTLSIKDIQETDAGWYQCQVIISVSNKITAEVELQVRRPPIISDNSTRSLVASEGESAVMECYAGGFPPPKISWRRENNAILPTGGSIYRGNLLKIASVHKEDRGTYYCVAENGVGKGARRNINLEVEFAPVVTVPRPRLGQALQYDMDLECHVEAYPPPAITWLKGEFQLSNNQHYRISHFATADEFTDTTLRVITIEKRQYGLFTCKAQNKLGTDEGNVELFETIIPVCPPACGQTRYGGGAATIAPSPMTVAALVTLYVGYAYRRYVAQSIHTQRDGRTDRQTDHTQTYGQREREKNGQTEREREREREQAVKRGRLTDKETYRQRRRQTDRERQSDREKHYVSIETHASFSVGVVREIRLLRVPMMLAALPLWTASAIRWDKYVPALGSPEVSINRERKGPYRNLHIRGDQGPRVSTASAVNSLSGCKEVLGEPINSYCIFRYRTTQNNIHCPIEQVQITQPPLVDILLWAQRTPTISHITQEQIRDIGSQVDLDCSVHYGQDYPVLWLKYDRQKTTEALPLSTNSGLIIRDSRFSLRFDAASATYTLSIKDIQETDAGWYQCQVIISVSNKITAEVELQVRRPPIISDNSTRSLVASEGESAVMECYAGGFPPPKISWRRENNAILPTGGSIYRGNLLKIASVHKEDRGTYYCVAENGVGKGARRNINLEVEFAPVVTVPRPRLGQVVGPCARSARIATTILLANPAVKQQRLHCCVSAWRVRQPVKLLALEVSYLRPLGWQRICKTSAHQALQYDMDLECHVEAYPPPAITWLKGEFQLSNNQHYRISHFATADEFTDTTLRVITIEKRQYGLFTCKAQNKLGTDEGNVELFG</sequence>
<protein>
    <submittedName>
        <fullName evidence="1">Uncharacterized protein</fullName>
    </submittedName>
</protein>
<proteinExistence type="predicted"/>
<organism evidence="1 2">
    <name type="scientific">Choristoneura fumiferana</name>
    <name type="common">Spruce budworm moth</name>
    <name type="synonym">Archips fumiferana</name>
    <dbReference type="NCBI Taxonomy" id="7141"/>
    <lineage>
        <taxon>Eukaryota</taxon>
        <taxon>Metazoa</taxon>
        <taxon>Ecdysozoa</taxon>
        <taxon>Arthropoda</taxon>
        <taxon>Hexapoda</taxon>
        <taxon>Insecta</taxon>
        <taxon>Pterygota</taxon>
        <taxon>Neoptera</taxon>
        <taxon>Endopterygota</taxon>
        <taxon>Lepidoptera</taxon>
        <taxon>Glossata</taxon>
        <taxon>Ditrysia</taxon>
        <taxon>Tortricoidea</taxon>
        <taxon>Tortricidae</taxon>
        <taxon>Tortricinae</taxon>
        <taxon>Choristoneura</taxon>
    </lineage>
</organism>
<reference evidence="1 2" key="1">
    <citation type="journal article" date="2022" name="Genome Biol. Evol.">
        <title>The Spruce Budworm Genome: Reconstructing the Evolutionary History of Antifreeze Proteins.</title>
        <authorList>
            <person name="Beliveau C."/>
            <person name="Gagne P."/>
            <person name="Picq S."/>
            <person name="Vernygora O."/>
            <person name="Keeling C.I."/>
            <person name="Pinkney K."/>
            <person name="Doucet D."/>
            <person name="Wen F."/>
            <person name="Johnston J.S."/>
            <person name="Maaroufi H."/>
            <person name="Boyle B."/>
            <person name="Laroche J."/>
            <person name="Dewar K."/>
            <person name="Juretic N."/>
            <person name="Blackburn G."/>
            <person name="Nisole A."/>
            <person name="Brunet B."/>
            <person name="Brandao M."/>
            <person name="Lumley L."/>
            <person name="Duan J."/>
            <person name="Quan G."/>
            <person name="Lucarotti C.J."/>
            <person name="Roe A.D."/>
            <person name="Sperling F.A.H."/>
            <person name="Levesque R.C."/>
            <person name="Cusson M."/>
        </authorList>
    </citation>
    <scope>NUCLEOTIDE SEQUENCE [LARGE SCALE GENOMIC DNA]</scope>
    <source>
        <strain evidence="1">Glfc:IPQL:Cfum</strain>
    </source>
</reference>
<name>A0ACC0KAA7_CHOFU</name>
<evidence type="ECO:0000313" key="1">
    <source>
        <dbReference type="EMBL" id="KAI8433392.1"/>
    </source>
</evidence>
<accession>A0ACC0KAA7</accession>
<dbReference type="Proteomes" id="UP001064048">
    <property type="component" value="Chromosome 28"/>
</dbReference>
<evidence type="ECO:0000313" key="2">
    <source>
        <dbReference type="Proteomes" id="UP001064048"/>
    </source>
</evidence>
<dbReference type="EMBL" id="CM046128">
    <property type="protein sequence ID" value="KAI8433392.1"/>
    <property type="molecule type" value="Genomic_DNA"/>
</dbReference>
<keyword evidence="2" id="KW-1185">Reference proteome</keyword>
<comment type="caution">
    <text evidence="1">The sequence shown here is derived from an EMBL/GenBank/DDBJ whole genome shotgun (WGS) entry which is preliminary data.</text>
</comment>